<protein>
    <submittedName>
        <fullName evidence="2">Uncharacterized protein</fullName>
    </submittedName>
</protein>
<reference evidence="2 3" key="1">
    <citation type="journal article" date="2013" name="Genome Announc.">
        <title>Genome Sequence of Plesiomonas shigelloides Strain 302-73 (Serotype O1).</title>
        <authorList>
            <person name="Pique N."/>
            <person name="Aquilini E."/>
            <person name="Alioto T."/>
            <person name="Minana-Galbis D."/>
            <person name="Tomas J.M."/>
        </authorList>
    </citation>
    <scope>NUCLEOTIDE SEQUENCE [LARGE SCALE GENOMIC DNA]</scope>
    <source>
        <strain evidence="2 3">302-73</strain>
    </source>
</reference>
<evidence type="ECO:0000313" key="3">
    <source>
        <dbReference type="Proteomes" id="UP000014012"/>
    </source>
</evidence>
<keyword evidence="1" id="KW-1133">Transmembrane helix</keyword>
<feature type="transmembrane region" description="Helical" evidence="1">
    <location>
        <begin position="38"/>
        <end position="57"/>
    </location>
</feature>
<evidence type="ECO:0000313" key="2">
    <source>
        <dbReference type="EMBL" id="EON88712.1"/>
    </source>
</evidence>
<dbReference type="Proteomes" id="UP000014012">
    <property type="component" value="Unassembled WGS sequence"/>
</dbReference>
<keyword evidence="1" id="KW-0812">Transmembrane</keyword>
<sequence>ELLVIWLFLALTLVLYLHALQNENIANALQLYDQSSTLRLICNLLNYLYVIIIAIMMHNVQARS</sequence>
<comment type="caution">
    <text evidence="2">The sequence shown here is derived from an EMBL/GenBank/DDBJ whole genome shotgun (WGS) entry which is preliminary data.</text>
</comment>
<organism evidence="2 3">
    <name type="scientific">Plesiomonas shigelloides 302-73</name>
    <dbReference type="NCBI Taxonomy" id="1315976"/>
    <lineage>
        <taxon>Bacteria</taxon>
        <taxon>Pseudomonadati</taxon>
        <taxon>Pseudomonadota</taxon>
        <taxon>Gammaproteobacteria</taxon>
        <taxon>Enterobacterales</taxon>
        <taxon>Enterobacteriaceae</taxon>
        <taxon>Plesiomonas</taxon>
    </lineage>
</organism>
<feature type="non-terminal residue" evidence="2">
    <location>
        <position position="1"/>
    </location>
</feature>
<proteinExistence type="predicted"/>
<accession>R8AQX1</accession>
<dbReference type="AlphaFoldDB" id="R8AQX1"/>
<dbReference type="EMBL" id="AQQO01000299">
    <property type="protein sequence ID" value="EON88712.1"/>
    <property type="molecule type" value="Genomic_DNA"/>
</dbReference>
<evidence type="ECO:0000256" key="1">
    <source>
        <dbReference type="SAM" id="Phobius"/>
    </source>
</evidence>
<gene>
    <name evidence="2" type="ORF">PLESHI_09178</name>
</gene>
<keyword evidence="1" id="KW-0472">Membrane</keyword>
<keyword evidence="3" id="KW-1185">Reference proteome</keyword>
<name>R8AQX1_PLESH</name>
<dbReference type="HOGENOM" id="CLU_2873034_0_0_6"/>